<evidence type="ECO:0000313" key="3">
    <source>
        <dbReference type="Proteomes" id="UP001221757"/>
    </source>
</evidence>
<keyword evidence="3" id="KW-1185">Reference proteome</keyword>
<proteinExistence type="predicted"/>
<dbReference type="Proteomes" id="UP001221757">
    <property type="component" value="Unassembled WGS sequence"/>
</dbReference>
<reference evidence="2" key="1">
    <citation type="submission" date="2023-03" db="EMBL/GenBank/DDBJ databases">
        <title>Massive genome expansion in bonnet fungi (Mycena s.s.) driven by repeated elements and novel gene families across ecological guilds.</title>
        <authorList>
            <consortium name="Lawrence Berkeley National Laboratory"/>
            <person name="Harder C.B."/>
            <person name="Miyauchi S."/>
            <person name="Viragh M."/>
            <person name="Kuo A."/>
            <person name="Thoen E."/>
            <person name="Andreopoulos B."/>
            <person name="Lu D."/>
            <person name="Skrede I."/>
            <person name="Drula E."/>
            <person name="Henrissat B."/>
            <person name="Morin E."/>
            <person name="Kohler A."/>
            <person name="Barry K."/>
            <person name="LaButti K."/>
            <person name="Morin E."/>
            <person name="Salamov A."/>
            <person name="Lipzen A."/>
            <person name="Mereny Z."/>
            <person name="Hegedus B."/>
            <person name="Baldrian P."/>
            <person name="Stursova M."/>
            <person name="Weitz H."/>
            <person name="Taylor A."/>
            <person name="Grigoriev I.V."/>
            <person name="Nagy L.G."/>
            <person name="Martin F."/>
            <person name="Kauserud H."/>
        </authorList>
    </citation>
    <scope>NUCLEOTIDE SEQUENCE</scope>
    <source>
        <strain evidence="2">CBHHK067</strain>
    </source>
</reference>
<dbReference type="EMBL" id="JARKIE010000002">
    <property type="protein sequence ID" value="KAJ7709725.1"/>
    <property type="molecule type" value="Genomic_DNA"/>
</dbReference>
<accession>A0AAD7H1F2</accession>
<sequence length="76" mass="7586">MVGTKAGTAGLSLKASSTEGAGMEISAGSAVTLSTGTAEGMNKGTETERRSSECPPSEETGTGADCEGEMRADREV</sequence>
<organism evidence="2 3">
    <name type="scientific">Mycena rosella</name>
    <name type="common">Pink bonnet</name>
    <name type="synonym">Agaricus rosellus</name>
    <dbReference type="NCBI Taxonomy" id="1033263"/>
    <lineage>
        <taxon>Eukaryota</taxon>
        <taxon>Fungi</taxon>
        <taxon>Dikarya</taxon>
        <taxon>Basidiomycota</taxon>
        <taxon>Agaricomycotina</taxon>
        <taxon>Agaricomycetes</taxon>
        <taxon>Agaricomycetidae</taxon>
        <taxon>Agaricales</taxon>
        <taxon>Marasmiineae</taxon>
        <taxon>Mycenaceae</taxon>
        <taxon>Mycena</taxon>
    </lineage>
</organism>
<name>A0AAD7H1F2_MYCRO</name>
<comment type="caution">
    <text evidence="2">The sequence shown here is derived from an EMBL/GenBank/DDBJ whole genome shotgun (WGS) entry which is preliminary data.</text>
</comment>
<feature type="region of interest" description="Disordered" evidence="1">
    <location>
        <begin position="28"/>
        <end position="76"/>
    </location>
</feature>
<protein>
    <submittedName>
        <fullName evidence="2">Uncharacterized protein</fullName>
    </submittedName>
</protein>
<gene>
    <name evidence="2" type="ORF">B0H17DRAFT_1028947</name>
</gene>
<evidence type="ECO:0000313" key="2">
    <source>
        <dbReference type="EMBL" id="KAJ7709725.1"/>
    </source>
</evidence>
<evidence type="ECO:0000256" key="1">
    <source>
        <dbReference type="SAM" id="MobiDB-lite"/>
    </source>
</evidence>
<dbReference type="AlphaFoldDB" id="A0AAD7H1F2"/>